<accession>A0A2T1BXW0</accession>
<evidence type="ECO:0000313" key="3">
    <source>
        <dbReference type="EMBL" id="PSB00855.1"/>
    </source>
</evidence>
<comment type="caution">
    <text evidence="3">The sequence shown here is derived from an EMBL/GenBank/DDBJ whole genome shotgun (WGS) entry which is preliminary data.</text>
</comment>
<dbReference type="Proteomes" id="UP000238762">
    <property type="component" value="Unassembled WGS sequence"/>
</dbReference>
<dbReference type="Gene3D" id="1.10.443.10">
    <property type="entry name" value="Intergrase catalytic core"/>
    <property type="match status" value="1"/>
</dbReference>
<dbReference type="GO" id="GO:0006310">
    <property type="term" value="P:DNA recombination"/>
    <property type="evidence" value="ECO:0007669"/>
    <property type="project" value="UniProtKB-KW"/>
</dbReference>
<dbReference type="InterPro" id="IPR013762">
    <property type="entry name" value="Integrase-like_cat_sf"/>
</dbReference>
<dbReference type="InterPro" id="IPR002104">
    <property type="entry name" value="Integrase_catalytic"/>
</dbReference>
<dbReference type="CDD" id="cd00397">
    <property type="entry name" value="DNA_BRE_C"/>
    <property type="match status" value="1"/>
</dbReference>
<dbReference type="SUPFAM" id="SSF56349">
    <property type="entry name" value="DNA breaking-rejoining enzymes"/>
    <property type="match status" value="1"/>
</dbReference>
<keyword evidence="1" id="KW-0233">DNA recombination</keyword>
<gene>
    <name evidence="3" type="ORF">C7B64_21365</name>
</gene>
<name>A0A2T1BXW0_9CYAN</name>
<sequence length="599" mass="70091">MKDEYINWGRDYHGEFVCPECNAEGMTVRGINKTTLKRLFFCPSCKKSQYQSRTIDEIKMIKDPINSDIAWYTNHRINDFICPNCQDRNIYICQIDNMKKRFKCRTCKKTQCDSVSLLNNIVFRFNQNSLPVETYKWENDKWDLRAINPNFDDRDRRHYHVNFGVFKLYWFKCVIKEYVYYLCKLGTAFATIQNYLYCLKPFSIYLNKSHVSGFDEINRDLFLDYIVSENRSITQKLVAARKFFTVGTIQGWFNINQDIIRDADYPKRHYGNPDPISNTVRKQIEENLHLLPDPIARMWLICYFAAMRPSELALLNQDCLVREGQHWKIVWRRKKGKNQHEIPISRTIAKVVQEQQEYIKNLWGDSWKYLFCHYQGLSFTDPLMPKLEAVKTVLPVHNANPLLTSIRTLIIALDIKDENGQPAKFHENLLRPTRLTQLFEQGHDLAVVSAWAGHKHLATTSTYYTQVSCELMEREAGHIQKALVNSNGHRVLYESFPKSFWENPTAHKLELSSTHINTPIYGYCGLPLDQDCHKFRACYTCQSFVATLDKLPQYLKTRDELRAKQAKAMSAGQEVLVEQFSTQADRLDDIIAGLQQEVA</sequence>
<dbReference type="InterPro" id="IPR011010">
    <property type="entry name" value="DNA_brk_join_enz"/>
</dbReference>
<evidence type="ECO:0000259" key="2">
    <source>
        <dbReference type="PROSITE" id="PS51898"/>
    </source>
</evidence>
<keyword evidence="4" id="KW-1185">Reference proteome</keyword>
<dbReference type="PROSITE" id="PS51898">
    <property type="entry name" value="TYR_RECOMBINASE"/>
    <property type="match status" value="1"/>
</dbReference>
<dbReference type="GO" id="GO:0015074">
    <property type="term" value="P:DNA integration"/>
    <property type="evidence" value="ECO:0007669"/>
    <property type="project" value="InterPro"/>
</dbReference>
<evidence type="ECO:0000313" key="4">
    <source>
        <dbReference type="Proteomes" id="UP000238762"/>
    </source>
</evidence>
<dbReference type="AlphaFoldDB" id="A0A2T1BXW0"/>
<protein>
    <submittedName>
        <fullName evidence="3">Transposase</fullName>
    </submittedName>
</protein>
<evidence type="ECO:0000256" key="1">
    <source>
        <dbReference type="ARBA" id="ARBA00023172"/>
    </source>
</evidence>
<reference evidence="3 4" key="1">
    <citation type="submission" date="2018-02" db="EMBL/GenBank/DDBJ databases">
        <authorList>
            <person name="Cohen D.B."/>
            <person name="Kent A.D."/>
        </authorList>
    </citation>
    <scope>NUCLEOTIDE SEQUENCE [LARGE SCALE GENOMIC DNA]</scope>
    <source>
        <strain evidence="3 4">CCAP 1448/3</strain>
    </source>
</reference>
<dbReference type="OrthoDB" id="568347at2"/>
<dbReference type="EMBL" id="PVWJ01000154">
    <property type="protein sequence ID" value="PSB00855.1"/>
    <property type="molecule type" value="Genomic_DNA"/>
</dbReference>
<organism evidence="3 4">
    <name type="scientific">Merismopedia glauca CCAP 1448/3</name>
    <dbReference type="NCBI Taxonomy" id="1296344"/>
    <lineage>
        <taxon>Bacteria</taxon>
        <taxon>Bacillati</taxon>
        <taxon>Cyanobacteriota</taxon>
        <taxon>Cyanophyceae</taxon>
        <taxon>Synechococcales</taxon>
        <taxon>Merismopediaceae</taxon>
        <taxon>Merismopedia</taxon>
    </lineage>
</organism>
<proteinExistence type="predicted"/>
<dbReference type="GO" id="GO:0003677">
    <property type="term" value="F:DNA binding"/>
    <property type="evidence" value="ECO:0007669"/>
    <property type="project" value="InterPro"/>
</dbReference>
<dbReference type="Pfam" id="PF00589">
    <property type="entry name" value="Phage_integrase"/>
    <property type="match status" value="1"/>
</dbReference>
<reference evidence="3 4" key="2">
    <citation type="submission" date="2018-03" db="EMBL/GenBank/DDBJ databases">
        <title>The ancient ancestry and fast evolution of plastids.</title>
        <authorList>
            <person name="Moore K.R."/>
            <person name="Magnabosco C."/>
            <person name="Momper L."/>
            <person name="Gold D.A."/>
            <person name="Bosak T."/>
            <person name="Fournier G.P."/>
        </authorList>
    </citation>
    <scope>NUCLEOTIDE SEQUENCE [LARGE SCALE GENOMIC DNA]</scope>
    <source>
        <strain evidence="3 4">CCAP 1448/3</strain>
    </source>
</reference>
<feature type="domain" description="Tyr recombinase" evidence="2">
    <location>
        <begin position="271"/>
        <end position="477"/>
    </location>
</feature>